<accession>A0AAN7VP38</accession>
<dbReference type="InterPro" id="IPR050641">
    <property type="entry name" value="RIFMO-like"/>
</dbReference>
<evidence type="ECO:0000256" key="1">
    <source>
        <dbReference type="ARBA" id="ARBA00007801"/>
    </source>
</evidence>
<evidence type="ECO:0000256" key="4">
    <source>
        <dbReference type="ARBA" id="ARBA00023002"/>
    </source>
</evidence>
<evidence type="ECO:0008006" key="10">
    <source>
        <dbReference type="Google" id="ProtNLM"/>
    </source>
</evidence>
<dbReference type="SUPFAM" id="SSF54373">
    <property type="entry name" value="FAD-linked reductases, C-terminal domain"/>
    <property type="match status" value="1"/>
</dbReference>
<dbReference type="PANTHER" id="PTHR43004">
    <property type="entry name" value="TRK SYSTEM POTASSIUM UPTAKE PROTEIN"/>
    <property type="match status" value="1"/>
</dbReference>
<dbReference type="Gene3D" id="3.40.30.20">
    <property type="match status" value="1"/>
</dbReference>
<dbReference type="Gene3D" id="3.50.50.60">
    <property type="entry name" value="FAD/NAD(P)-binding domain"/>
    <property type="match status" value="1"/>
</dbReference>
<dbReference type="PRINTS" id="PR00420">
    <property type="entry name" value="RNGMNOXGNASE"/>
</dbReference>
<evidence type="ECO:0000259" key="7">
    <source>
        <dbReference type="Pfam" id="PF07976"/>
    </source>
</evidence>
<gene>
    <name evidence="8" type="ORF">LTR97_008501</name>
</gene>
<dbReference type="CDD" id="cd02979">
    <property type="entry name" value="PHOX_C"/>
    <property type="match status" value="1"/>
</dbReference>
<dbReference type="InterPro" id="IPR002938">
    <property type="entry name" value="FAD-bd"/>
</dbReference>
<dbReference type="Gene3D" id="3.30.9.10">
    <property type="entry name" value="D-Amino Acid Oxidase, subunit A, domain 2"/>
    <property type="match status" value="1"/>
</dbReference>
<evidence type="ECO:0000313" key="8">
    <source>
        <dbReference type="EMBL" id="KAK5696081.1"/>
    </source>
</evidence>
<feature type="domain" description="FAD-binding" evidence="6">
    <location>
        <begin position="9"/>
        <end position="371"/>
    </location>
</feature>
<dbReference type="SUPFAM" id="SSF52833">
    <property type="entry name" value="Thioredoxin-like"/>
    <property type="match status" value="1"/>
</dbReference>
<dbReference type="AlphaFoldDB" id="A0AAN7VP38"/>
<evidence type="ECO:0000256" key="2">
    <source>
        <dbReference type="ARBA" id="ARBA00022630"/>
    </source>
</evidence>
<comment type="similarity">
    <text evidence="1">Belongs to the PheA/TfdB FAD monooxygenase family.</text>
</comment>
<name>A0AAN7VP38_9PEZI</name>
<feature type="region of interest" description="Disordered" evidence="5">
    <location>
        <begin position="85"/>
        <end position="106"/>
    </location>
</feature>
<dbReference type="Pfam" id="PF07976">
    <property type="entry name" value="Phe_hydrox_dim"/>
    <property type="match status" value="1"/>
</dbReference>
<feature type="domain" description="Phenol hydroxylase-like C-terminal dimerisation" evidence="7">
    <location>
        <begin position="447"/>
        <end position="632"/>
    </location>
</feature>
<dbReference type="InterPro" id="IPR036249">
    <property type="entry name" value="Thioredoxin-like_sf"/>
</dbReference>
<evidence type="ECO:0000259" key="6">
    <source>
        <dbReference type="Pfam" id="PF01494"/>
    </source>
</evidence>
<proteinExistence type="inferred from homology"/>
<keyword evidence="3" id="KW-0274">FAD</keyword>
<evidence type="ECO:0000256" key="5">
    <source>
        <dbReference type="SAM" id="MobiDB-lite"/>
    </source>
</evidence>
<keyword evidence="4" id="KW-0560">Oxidoreductase</keyword>
<organism evidence="8 9">
    <name type="scientific">Elasticomyces elasticus</name>
    <dbReference type="NCBI Taxonomy" id="574655"/>
    <lineage>
        <taxon>Eukaryota</taxon>
        <taxon>Fungi</taxon>
        <taxon>Dikarya</taxon>
        <taxon>Ascomycota</taxon>
        <taxon>Pezizomycotina</taxon>
        <taxon>Dothideomycetes</taxon>
        <taxon>Dothideomycetidae</taxon>
        <taxon>Mycosphaerellales</taxon>
        <taxon>Teratosphaeriaceae</taxon>
        <taxon>Elasticomyces</taxon>
    </lineage>
</organism>
<evidence type="ECO:0000256" key="3">
    <source>
        <dbReference type="ARBA" id="ARBA00022827"/>
    </source>
</evidence>
<reference evidence="8" key="1">
    <citation type="submission" date="2023-08" db="EMBL/GenBank/DDBJ databases">
        <title>Black Yeasts Isolated from many extreme environments.</title>
        <authorList>
            <person name="Coleine C."/>
            <person name="Stajich J.E."/>
            <person name="Selbmann L."/>
        </authorList>
    </citation>
    <scope>NUCLEOTIDE SEQUENCE</scope>
    <source>
        <strain evidence="8">CCFEE 5810</strain>
    </source>
</reference>
<evidence type="ECO:0000313" key="9">
    <source>
        <dbReference type="Proteomes" id="UP001310594"/>
    </source>
</evidence>
<protein>
    <recommendedName>
        <fullName evidence="10">FAD-binding domain-containing protein</fullName>
    </recommendedName>
</protein>
<dbReference type="SUPFAM" id="SSF51905">
    <property type="entry name" value="FAD/NAD(P)-binding domain"/>
    <property type="match status" value="1"/>
</dbReference>
<dbReference type="InterPro" id="IPR036188">
    <property type="entry name" value="FAD/NAD-bd_sf"/>
</dbReference>
<comment type="caution">
    <text evidence="8">The sequence shown here is derived from an EMBL/GenBank/DDBJ whole genome shotgun (WGS) entry which is preliminary data.</text>
</comment>
<dbReference type="InterPro" id="IPR012941">
    <property type="entry name" value="Phe_hydrox_C_dim_dom"/>
</dbReference>
<dbReference type="EMBL" id="JAVRQU010000013">
    <property type="protein sequence ID" value="KAK5696081.1"/>
    <property type="molecule type" value="Genomic_DNA"/>
</dbReference>
<dbReference type="InterPro" id="IPR038220">
    <property type="entry name" value="PHOX_C_sf"/>
</dbReference>
<dbReference type="PANTHER" id="PTHR43004:SF20">
    <property type="entry name" value="2-MONOOXYGENASE, PUTATIVE (AFU_ORTHOLOGUE AFUA_1G13660)-RELATED"/>
    <property type="match status" value="1"/>
</dbReference>
<keyword evidence="2" id="KW-0285">Flavoprotein</keyword>
<dbReference type="GO" id="GO:0071949">
    <property type="term" value="F:FAD binding"/>
    <property type="evidence" value="ECO:0007669"/>
    <property type="project" value="InterPro"/>
</dbReference>
<dbReference type="Pfam" id="PF01494">
    <property type="entry name" value="FAD_binding_3"/>
    <property type="match status" value="1"/>
</dbReference>
<dbReference type="GO" id="GO:0016709">
    <property type="term" value="F:oxidoreductase activity, acting on paired donors, with incorporation or reduction of molecular oxygen, NAD(P)H as one donor, and incorporation of one atom of oxygen"/>
    <property type="evidence" value="ECO:0007669"/>
    <property type="project" value="UniProtKB-ARBA"/>
</dbReference>
<sequence>MPYGNSAQTDLLIVGAGPAGLMLAAWACQYDIRFRVIDNKATRVGTGHADGLASRTLEIFDSFGLVHDILKDAYRINEICSWNPDPDRPDRIKRTQRAKGQPHGLSRYPQSILNQGSIEQILLDYVKAKAGVEVERNTSPQTLDVDEAACDDEDAYPIVLTLKTHDEGQDEHHTTVNAKYVVGCDGAHSWVRRQLGIAMEGDVTNRHFGVMDIVALTNFPDVRQSCVIHSNSGSVMTVPREGRLLRLYVQFAETKQGEPFDRKSVTPQAILEKARPMFEPYTLDFRVCDWQSVYTIGQRVAKQFSYKNRVFLCGDAVHTHSPTMGQGMNVSMQDAYNLGWKLGSVLEGTAKREILSTYNDERRPVAQELIDLDRRMSDFYSQGPSENSSKYAAFRDSFSWFLSGVSVAYGPCQLVAAVPDDHVDNNNATADTTLRNGANGTGYLNEDSNRIASRPGLATGLTIGRRIAPCNIVCQAEANVVLLSDKLPSNGRWRAVVFAGDLTSSAQWDTVKELGCALEGICRTYTRSPKDLHSVVEVILIHSGTHDAFTLLDLHDIYHPDNGDEGWDYWKVYSDDAAALSVGEQSTAYKQYGVDEKAGCVVMLRPDQHVAYVGPIAEGKTLGRLFAGILRPADRVANGT</sequence>
<dbReference type="Proteomes" id="UP001310594">
    <property type="component" value="Unassembled WGS sequence"/>
</dbReference>